<sequence length="140" mass="15273">MTECLPFFVYGTLRPGERNHDLLLRGRVTGEEPATLAGAVLYEGPGFPYALSAPPGSVITGDLVTPRPGTYDETLTLLDRLEGYYGPGDPRNLYDRIARDVCRPDGSTARAWVYLTAEKAARELRAHGRVIPGGEWPGGR</sequence>
<evidence type="ECO:0000313" key="3">
    <source>
        <dbReference type="Proteomes" id="UP001499990"/>
    </source>
</evidence>
<feature type="domain" description="Gamma-glutamylcyclotransferase AIG2-like" evidence="1">
    <location>
        <begin position="7"/>
        <end position="136"/>
    </location>
</feature>
<dbReference type="Proteomes" id="UP001499990">
    <property type="component" value="Unassembled WGS sequence"/>
</dbReference>
<accession>A0ABP6S9F3</accession>
<dbReference type="Gene3D" id="3.10.490.10">
    <property type="entry name" value="Gamma-glutamyl cyclotransferase-like"/>
    <property type="match status" value="1"/>
</dbReference>
<name>A0ABP6S9F3_9ACTN</name>
<evidence type="ECO:0000259" key="1">
    <source>
        <dbReference type="Pfam" id="PF06094"/>
    </source>
</evidence>
<keyword evidence="3" id="KW-1185">Reference proteome</keyword>
<dbReference type="SUPFAM" id="SSF110857">
    <property type="entry name" value="Gamma-glutamyl cyclotransferase-like"/>
    <property type="match status" value="1"/>
</dbReference>
<dbReference type="InterPro" id="IPR013024">
    <property type="entry name" value="GGCT-like"/>
</dbReference>
<comment type="caution">
    <text evidence="2">The sequence shown here is derived from an EMBL/GenBank/DDBJ whole genome shotgun (WGS) entry which is preliminary data.</text>
</comment>
<evidence type="ECO:0000313" key="2">
    <source>
        <dbReference type="EMBL" id="GAA3371318.1"/>
    </source>
</evidence>
<gene>
    <name evidence="2" type="ORF">GCM10020367_21510</name>
</gene>
<proteinExistence type="predicted"/>
<dbReference type="InterPro" id="IPR036568">
    <property type="entry name" value="GGCT-like_sf"/>
</dbReference>
<organism evidence="2 3">
    <name type="scientific">Streptomyces sannanensis</name>
    <dbReference type="NCBI Taxonomy" id="285536"/>
    <lineage>
        <taxon>Bacteria</taxon>
        <taxon>Bacillati</taxon>
        <taxon>Actinomycetota</taxon>
        <taxon>Actinomycetes</taxon>
        <taxon>Kitasatosporales</taxon>
        <taxon>Streptomycetaceae</taxon>
        <taxon>Streptomyces</taxon>
    </lineage>
</organism>
<dbReference type="RefSeq" id="WP_345036072.1">
    <property type="nucleotide sequence ID" value="NZ_BAAAYL010000001.1"/>
</dbReference>
<dbReference type="CDD" id="cd06661">
    <property type="entry name" value="GGCT_like"/>
    <property type="match status" value="1"/>
</dbReference>
<dbReference type="Pfam" id="PF06094">
    <property type="entry name" value="GGACT"/>
    <property type="match status" value="1"/>
</dbReference>
<dbReference type="EMBL" id="BAAAYL010000001">
    <property type="protein sequence ID" value="GAA3371318.1"/>
    <property type="molecule type" value="Genomic_DNA"/>
</dbReference>
<protein>
    <submittedName>
        <fullName evidence="2">Gamma-glutamylcyclotransferase</fullName>
    </submittedName>
</protein>
<dbReference type="InterPro" id="IPR009288">
    <property type="entry name" value="AIG2-like_dom"/>
</dbReference>
<reference evidence="3" key="1">
    <citation type="journal article" date="2019" name="Int. J. Syst. Evol. Microbiol.">
        <title>The Global Catalogue of Microorganisms (GCM) 10K type strain sequencing project: providing services to taxonomists for standard genome sequencing and annotation.</title>
        <authorList>
            <consortium name="The Broad Institute Genomics Platform"/>
            <consortium name="The Broad Institute Genome Sequencing Center for Infectious Disease"/>
            <person name="Wu L."/>
            <person name="Ma J."/>
        </authorList>
    </citation>
    <scope>NUCLEOTIDE SEQUENCE [LARGE SCALE GENOMIC DNA]</scope>
    <source>
        <strain evidence="3">JCM 9651</strain>
    </source>
</reference>